<accession>A0A078F995</accession>
<organism evidence="6 7">
    <name type="scientific">Brassica napus</name>
    <name type="common">Rape</name>
    <dbReference type="NCBI Taxonomy" id="3708"/>
    <lineage>
        <taxon>Eukaryota</taxon>
        <taxon>Viridiplantae</taxon>
        <taxon>Streptophyta</taxon>
        <taxon>Embryophyta</taxon>
        <taxon>Tracheophyta</taxon>
        <taxon>Spermatophyta</taxon>
        <taxon>Magnoliopsida</taxon>
        <taxon>eudicotyledons</taxon>
        <taxon>Gunneridae</taxon>
        <taxon>Pentapetalae</taxon>
        <taxon>rosids</taxon>
        <taxon>malvids</taxon>
        <taxon>Brassicales</taxon>
        <taxon>Brassicaceae</taxon>
        <taxon>Brassiceae</taxon>
        <taxon>Brassica</taxon>
    </lineage>
</organism>
<keyword evidence="4" id="KW-1133">Transmembrane helix</keyword>
<keyword evidence="4" id="KW-0812">Transmembrane</keyword>
<gene>
    <name evidence="6" type="primary">BnaC09g12480D</name>
    <name evidence="5" type="ORF">DARMORV10_C09P18190.1</name>
    <name evidence="6" type="ORF">GSBRNA2T00000058001</name>
</gene>
<sequence length="333" mass="36272">MADEDRMTLAPTEIYGRSDEEQQNGPKIWRRKTEEPPGNCLVYSLTIIVIVFAVCLILSLIFLRISKPEIETVSISTRDLLFSGNSTNPYFNATLVSDISIRNSNFGAFEFEDTSLRIVYADHGVVGETTIGGRRVEAHKTVRVTGIEAEIGSFRLLNTRGLDSDLRSGFLELTSVAQDTNKDADFKLNWKRVAITSMFGLGFVGNVGHFWYGGLDIKALICTEVNTFCGTVAAKVAMDATAYNTDANVSTLQITHSDSMETDSVPPISSPADNSTSSSDSLSDIVCVPETTQFNTDSGFIGNITTSTSVSPTSSAPLVFAAAHYNCLPLWWI</sequence>
<dbReference type="EMBL" id="HG994373">
    <property type="protein sequence ID" value="CAF1721669.1"/>
    <property type="molecule type" value="Genomic_DNA"/>
</dbReference>
<dbReference type="AlphaFoldDB" id="A0A078F995"/>
<reference evidence="5" key="3">
    <citation type="submission" date="2021-01" db="EMBL/GenBank/DDBJ databases">
        <authorList>
            <consortium name="Genoscope - CEA"/>
            <person name="William W."/>
        </authorList>
    </citation>
    <scope>NUCLEOTIDE SEQUENCE</scope>
</reference>
<name>A0A078F995_BRANA</name>
<dbReference type="InterPro" id="IPR044839">
    <property type="entry name" value="NDR1-like"/>
</dbReference>
<dbReference type="Proteomes" id="UP000028999">
    <property type="component" value="Unassembled WGS sequence"/>
</dbReference>
<dbReference type="PaxDb" id="3708-A0A078F995"/>
<dbReference type="PANTHER" id="PTHR31234:SF38">
    <property type="entry name" value="LATE EMBRYOGENESIS ABUNDANT PROTEIN LEA-2 SUBGROUP DOMAIN-CONTAINING PROTEIN"/>
    <property type="match status" value="1"/>
</dbReference>
<dbReference type="GO" id="GO:0098542">
    <property type="term" value="P:defense response to other organism"/>
    <property type="evidence" value="ECO:0007669"/>
    <property type="project" value="InterPro"/>
</dbReference>
<feature type="region of interest" description="Disordered" evidence="3">
    <location>
        <begin position="259"/>
        <end position="282"/>
    </location>
</feature>
<evidence type="ECO:0000256" key="4">
    <source>
        <dbReference type="SAM" id="Phobius"/>
    </source>
</evidence>
<feature type="region of interest" description="Disordered" evidence="3">
    <location>
        <begin position="1"/>
        <end position="31"/>
    </location>
</feature>
<keyword evidence="2 4" id="KW-0472">Membrane</keyword>
<dbReference type="OMA" id="AAHYNCL"/>
<dbReference type="STRING" id="3708.A0A078F995"/>
<comment type="subcellular location">
    <subcellularLocation>
        <location evidence="1">Membrane</location>
    </subcellularLocation>
</comment>
<proteinExistence type="predicted"/>
<dbReference type="GO" id="GO:0016020">
    <property type="term" value="C:membrane"/>
    <property type="evidence" value="ECO:0007669"/>
    <property type="project" value="UniProtKB-SubCell"/>
</dbReference>
<evidence type="ECO:0000256" key="3">
    <source>
        <dbReference type="SAM" id="MobiDB-lite"/>
    </source>
</evidence>
<evidence type="ECO:0000256" key="1">
    <source>
        <dbReference type="ARBA" id="ARBA00004370"/>
    </source>
</evidence>
<dbReference type="EMBL" id="LK031985">
    <property type="protein sequence ID" value="CDY08348.1"/>
    <property type="molecule type" value="Genomic_DNA"/>
</dbReference>
<feature type="compositionally biased region" description="Low complexity" evidence="3">
    <location>
        <begin position="270"/>
        <end position="282"/>
    </location>
</feature>
<protein>
    <submittedName>
        <fullName evidence="5">(rape) hypothetical protein</fullName>
    </submittedName>
    <submittedName>
        <fullName evidence="6">BnaC09g12480D protein</fullName>
    </submittedName>
</protein>
<reference evidence="6 7" key="1">
    <citation type="journal article" date="2014" name="Science">
        <title>Plant genetics. Early allopolyploid evolution in the post-Neolithic Brassica napus oilseed genome.</title>
        <authorList>
            <person name="Chalhoub B."/>
            <person name="Denoeud F."/>
            <person name="Liu S."/>
            <person name="Parkin I.A."/>
            <person name="Tang H."/>
            <person name="Wang X."/>
            <person name="Chiquet J."/>
            <person name="Belcram H."/>
            <person name="Tong C."/>
            <person name="Samans B."/>
            <person name="Correa M."/>
            <person name="Da Silva C."/>
            <person name="Just J."/>
            <person name="Falentin C."/>
            <person name="Koh C.S."/>
            <person name="Le Clainche I."/>
            <person name="Bernard M."/>
            <person name="Bento P."/>
            <person name="Noel B."/>
            <person name="Labadie K."/>
            <person name="Alberti A."/>
            <person name="Charles M."/>
            <person name="Arnaud D."/>
            <person name="Guo H."/>
            <person name="Daviaud C."/>
            <person name="Alamery S."/>
            <person name="Jabbari K."/>
            <person name="Zhao M."/>
            <person name="Edger P.P."/>
            <person name="Chelaifa H."/>
            <person name="Tack D."/>
            <person name="Lassalle G."/>
            <person name="Mestiri I."/>
            <person name="Schnel N."/>
            <person name="Le Paslier M.C."/>
            <person name="Fan G."/>
            <person name="Renault V."/>
            <person name="Bayer P.E."/>
            <person name="Golicz A.A."/>
            <person name="Manoli S."/>
            <person name="Lee T.H."/>
            <person name="Thi V.H."/>
            <person name="Chalabi S."/>
            <person name="Hu Q."/>
            <person name="Fan C."/>
            <person name="Tollenaere R."/>
            <person name="Lu Y."/>
            <person name="Battail C."/>
            <person name="Shen J."/>
            <person name="Sidebottom C.H."/>
            <person name="Wang X."/>
            <person name="Canaguier A."/>
            <person name="Chauveau A."/>
            <person name="Berard A."/>
            <person name="Deniot G."/>
            <person name="Guan M."/>
            <person name="Liu Z."/>
            <person name="Sun F."/>
            <person name="Lim Y.P."/>
            <person name="Lyons E."/>
            <person name="Town C.D."/>
            <person name="Bancroft I."/>
            <person name="Wang X."/>
            <person name="Meng J."/>
            <person name="Ma J."/>
            <person name="Pires J.C."/>
            <person name="King G.J."/>
            <person name="Brunel D."/>
            <person name="Delourme R."/>
            <person name="Renard M."/>
            <person name="Aury J.M."/>
            <person name="Adams K.L."/>
            <person name="Batley J."/>
            <person name="Snowdon R.J."/>
            <person name="Tost J."/>
            <person name="Edwards D."/>
            <person name="Zhou Y."/>
            <person name="Hua W."/>
            <person name="Sharpe A.G."/>
            <person name="Paterson A.H."/>
            <person name="Guan C."/>
            <person name="Wincker P."/>
        </authorList>
    </citation>
    <scope>NUCLEOTIDE SEQUENCE [LARGE SCALE GENOMIC DNA]</scope>
    <source>
        <strain evidence="7">cv. Darmor-bzh</strain>
    </source>
</reference>
<dbReference type="PANTHER" id="PTHR31234">
    <property type="entry name" value="LATE EMBRYOGENESIS ABUNDANT (LEA) HYDROXYPROLINE-RICH GLYCOPROTEIN FAMILY"/>
    <property type="match status" value="1"/>
</dbReference>
<evidence type="ECO:0000313" key="6">
    <source>
        <dbReference type="EMBL" id="CDY08348.1"/>
    </source>
</evidence>
<keyword evidence="7" id="KW-1185">Reference proteome</keyword>
<reference evidence="6" key="2">
    <citation type="submission" date="2014-06" db="EMBL/GenBank/DDBJ databases">
        <authorList>
            <person name="Genoscope - CEA"/>
        </authorList>
    </citation>
    <scope>NUCLEOTIDE SEQUENCE</scope>
</reference>
<evidence type="ECO:0000256" key="2">
    <source>
        <dbReference type="ARBA" id="ARBA00023136"/>
    </source>
</evidence>
<evidence type="ECO:0000313" key="5">
    <source>
        <dbReference type="EMBL" id="CAF1721669.1"/>
    </source>
</evidence>
<evidence type="ECO:0000313" key="7">
    <source>
        <dbReference type="Proteomes" id="UP000028999"/>
    </source>
</evidence>
<feature type="transmembrane region" description="Helical" evidence="4">
    <location>
        <begin position="40"/>
        <end position="63"/>
    </location>
</feature>
<dbReference type="Proteomes" id="UP001295469">
    <property type="component" value="Chromosome C09"/>
</dbReference>
<dbReference type="Gramene" id="CDY08348">
    <property type="protein sequence ID" value="CDY08348"/>
    <property type="gene ID" value="GSBRNA2T00000058001"/>
</dbReference>